<sequence length="452" mass="47150">MTAYPSTPTNDTAAETVPTGDRNTRTEAAPATDVETQVPNPARSRLGEVDPDRGPERRRRARAWLMVAPAMFLLAWGGNHFTPLVHMYEEDGGYAIWQANLLLGMYVGGLIPGLLVASALSDRHGRKPVLIAGSLAAIAGSLGLGIGFDLFWLLCLGRVFAGIGVGVAMSVGTSWIKELSAPPFDHQAGITAGARRPSLTLTLGFAMGAAVTGCLAQWGPVPEVVPYAVHGVLNLAALVIVVFAPESLPRESRARGHWWHGLRVPLVAHRTFLRLIVPAAPWVFGAAGVAYAVMPAIVQGELGEWTTMYATVLTVVTLGAGALVQNIVPWINRLTGGRALVVGLALMTVGMGLGAVAALLADPILAFIVAIVLGVAYGICVVSGLIIVQAIASPQELAGITGVYYSLAYSGFLLPTVLAALLPVLSYTVSLAAVAVICLVCLSAVAISTKHP</sequence>
<organism evidence="10 11">
    <name type="scientific">Brevibacterium linens ATCC 9172</name>
    <dbReference type="NCBI Taxonomy" id="1255617"/>
    <lineage>
        <taxon>Bacteria</taxon>
        <taxon>Bacillati</taxon>
        <taxon>Actinomycetota</taxon>
        <taxon>Actinomycetes</taxon>
        <taxon>Micrococcales</taxon>
        <taxon>Brevibacteriaceae</taxon>
        <taxon>Brevibacterium</taxon>
    </lineage>
</organism>
<evidence type="ECO:0000256" key="7">
    <source>
        <dbReference type="SAM" id="MobiDB-lite"/>
    </source>
</evidence>
<proteinExistence type="predicted"/>
<evidence type="ECO:0000256" key="1">
    <source>
        <dbReference type="ARBA" id="ARBA00004651"/>
    </source>
</evidence>
<feature type="transmembrane region" description="Helical" evidence="8">
    <location>
        <begin position="197"/>
        <end position="218"/>
    </location>
</feature>
<evidence type="ECO:0000256" key="2">
    <source>
        <dbReference type="ARBA" id="ARBA00022448"/>
    </source>
</evidence>
<gene>
    <name evidence="10" type="ORF">BLIN9172_01865</name>
</gene>
<feature type="transmembrane region" description="Helical" evidence="8">
    <location>
        <begin position="272"/>
        <end position="294"/>
    </location>
</feature>
<protein>
    <submittedName>
        <fullName evidence="10">Major Facilitator Superfamily protein</fullName>
    </submittedName>
</protein>
<evidence type="ECO:0000256" key="3">
    <source>
        <dbReference type="ARBA" id="ARBA00022475"/>
    </source>
</evidence>
<feature type="transmembrane region" description="Helical" evidence="8">
    <location>
        <begin position="63"/>
        <end position="82"/>
    </location>
</feature>
<feature type="compositionally biased region" description="Basic and acidic residues" evidence="7">
    <location>
        <begin position="45"/>
        <end position="54"/>
    </location>
</feature>
<dbReference type="AlphaFoldDB" id="A0A2H1J7K3"/>
<feature type="transmembrane region" description="Helical" evidence="8">
    <location>
        <begin position="129"/>
        <end position="153"/>
    </location>
</feature>
<feature type="transmembrane region" description="Helical" evidence="8">
    <location>
        <begin position="224"/>
        <end position="245"/>
    </location>
</feature>
<evidence type="ECO:0000256" key="5">
    <source>
        <dbReference type="ARBA" id="ARBA00022989"/>
    </source>
</evidence>
<dbReference type="PANTHER" id="PTHR23517">
    <property type="entry name" value="RESISTANCE PROTEIN MDTM, PUTATIVE-RELATED-RELATED"/>
    <property type="match status" value="1"/>
</dbReference>
<evidence type="ECO:0000256" key="4">
    <source>
        <dbReference type="ARBA" id="ARBA00022692"/>
    </source>
</evidence>
<keyword evidence="6 8" id="KW-0472">Membrane</keyword>
<reference evidence="10 11" key="1">
    <citation type="submission" date="2017-03" db="EMBL/GenBank/DDBJ databases">
        <authorList>
            <person name="Afonso C.L."/>
            <person name="Miller P.J."/>
            <person name="Scott M.A."/>
            <person name="Spackman E."/>
            <person name="Goraichik I."/>
            <person name="Dimitrov K.M."/>
            <person name="Suarez D.L."/>
            <person name="Swayne D.E."/>
        </authorList>
    </citation>
    <scope>NUCLEOTIDE SEQUENCE [LARGE SCALE GENOMIC DNA]</scope>
    <source>
        <strain evidence="10 11">ATCC 9172</strain>
    </source>
</reference>
<keyword evidence="2" id="KW-0813">Transport</keyword>
<feature type="transmembrane region" description="Helical" evidence="8">
    <location>
        <begin position="427"/>
        <end position="447"/>
    </location>
</feature>
<keyword evidence="3" id="KW-1003">Cell membrane</keyword>
<feature type="compositionally biased region" description="Polar residues" evidence="7">
    <location>
        <begin position="1"/>
        <end position="13"/>
    </location>
</feature>
<dbReference type="Gene3D" id="1.20.1250.20">
    <property type="entry name" value="MFS general substrate transporter like domains"/>
    <property type="match status" value="1"/>
</dbReference>
<dbReference type="InterPro" id="IPR050171">
    <property type="entry name" value="MFS_Transporters"/>
</dbReference>
<feature type="transmembrane region" description="Helical" evidence="8">
    <location>
        <begin position="94"/>
        <end position="117"/>
    </location>
</feature>
<evidence type="ECO:0000313" key="11">
    <source>
        <dbReference type="Proteomes" id="UP000234641"/>
    </source>
</evidence>
<feature type="transmembrane region" description="Helical" evidence="8">
    <location>
        <begin position="340"/>
        <end position="361"/>
    </location>
</feature>
<dbReference type="PROSITE" id="PS50850">
    <property type="entry name" value="MFS"/>
    <property type="match status" value="1"/>
</dbReference>
<evidence type="ECO:0000259" key="9">
    <source>
        <dbReference type="PROSITE" id="PS50850"/>
    </source>
</evidence>
<dbReference type="Proteomes" id="UP000234641">
    <property type="component" value="Unassembled WGS sequence"/>
</dbReference>
<dbReference type="GO" id="GO:0005886">
    <property type="term" value="C:plasma membrane"/>
    <property type="evidence" value="ECO:0007669"/>
    <property type="project" value="UniProtKB-SubCell"/>
</dbReference>
<feature type="transmembrane region" description="Helical" evidence="8">
    <location>
        <begin position="159"/>
        <end position="176"/>
    </location>
</feature>
<dbReference type="InterPro" id="IPR020846">
    <property type="entry name" value="MFS_dom"/>
</dbReference>
<dbReference type="EMBL" id="FXYY01000009">
    <property type="protein sequence ID" value="SMX83487.1"/>
    <property type="molecule type" value="Genomic_DNA"/>
</dbReference>
<feature type="region of interest" description="Disordered" evidence="7">
    <location>
        <begin position="1"/>
        <end position="54"/>
    </location>
</feature>
<evidence type="ECO:0000256" key="8">
    <source>
        <dbReference type="SAM" id="Phobius"/>
    </source>
</evidence>
<dbReference type="InterPro" id="IPR011701">
    <property type="entry name" value="MFS"/>
</dbReference>
<keyword evidence="4 8" id="KW-0812">Transmembrane</keyword>
<dbReference type="RefSeq" id="WP_240812008.1">
    <property type="nucleotide sequence ID" value="NZ_FXYY01000009.1"/>
</dbReference>
<dbReference type="SUPFAM" id="SSF103473">
    <property type="entry name" value="MFS general substrate transporter"/>
    <property type="match status" value="1"/>
</dbReference>
<evidence type="ECO:0000313" key="10">
    <source>
        <dbReference type="EMBL" id="SMX83487.1"/>
    </source>
</evidence>
<dbReference type="Pfam" id="PF07690">
    <property type="entry name" value="MFS_1"/>
    <property type="match status" value="1"/>
</dbReference>
<keyword evidence="5 8" id="KW-1133">Transmembrane helix</keyword>
<dbReference type="GO" id="GO:0022857">
    <property type="term" value="F:transmembrane transporter activity"/>
    <property type="evidence" value="ECO:0007669"/>
    <property type="project" value="InterPro"/>
</dbReference>
<dbReference type="InterPro" id="IPR036259">
    <property type="entry name" value="MFS_trans_sf"/>
</dbReference>
<evidence type="ECO:0000256" key="6">
    <source>
        <dbReference type="ARBA" id="ARBA00023136"/>
    </source>
</evidence>
<feature type="transmembrane region" description="Helical" evidence="8">
    <location>
        <begin position="403"/>
        <end position="421"/>
    </location>
</feature>
<dbReference type="GeneID" id="303220103"/>
<name>A0A2H1J7K3_BRELN</name>
<feature type="transmembrane region" description="Helical" evidence="8">
    <location>
        <begin position="367"/>
        <end position="391"/>
    </location>
</feature>
<feature type="transmembrane region" description="Helical" evidence="8">
    <location>
        <begin position="306"/>
        <end position="328"/>
    </location>
</feature>
<feature type="domain" description="Major facilitator superfamily (MFS) profile" evidence="9">
    <location>
        <begin position="63"/>
        <end position="450"/>
    </location>
</feature>
<comment type="subcellular location">
    <subcellularLocation>
        <location evidence="1">Cell membrane</location>
        <topology evidence="1">Multi-pass membrane protein</topology>
    </subcellularLocation>
</comment>
<accession>A0A2H1J7K3</accession>